<dbReference type="Gene3D" id="1.20.120.910">
    <property type="entry name" value="DksA, coiled-coil domain"/>
    <property type="match status" value="1"/>
</dbReference>
<dbReference type="PANTHER" id="PTHR33823:SF2">
    <property type="entry name" value="RNA POLYMERASE-BINDING TRANSCRIPTION FACTOR DKSA"/>
    <property type="match status" value="1"/>
</dbReference>
<keyword evidence="2" id="KW-0479">Metal-binding</keyword>
<evidence type="ECO:0000313" key="7">
    <source>
        <dbReference type="EMBL" id="VAX17802.1"/>
    </source>
</evidence>
<sequence length="120" mass="13638">MDNISFEQIRQELLRQRADILNEAEKAVEGGDLNVMPAEMADTVDRSAVETDRNFTLRLLDRDRKLLKKIDDALDRLEDDTFGACDECGEPIGLKRLLARPVATMCIACKEAQERQEKQS</sequence>
<dbReference type="Pfam" id="PF21157">
    <property type="entry name" value="DksA_N"/>
    <property type="match status" value="1"/>
</dbReference>
<evidence type="ECO:0000259" key="5">
    <source>
        <dbReference type="Pfam" id="PF01258"/>
    </source>
</evidence>
<evidence type="ECO:0000256" key="3">
    <source>
        <dbReference type="ARBA" id="ARBA00022771"/>
    </source>
</evidence>
<keyword evidence="4" id="KW-0862">Zinc</keyword>
<name>A0A3B1BP71_9ZZZZ</name>
<feature type="domain" description="Zinc finger DksA/TraR C4-type" evidence="5">
    <location>
        <begin position="81"/>
        <end position="115"/>
    </location>
</feature>
<dbReference type="Pfam" id="PF01258">
    <property type="entry name" value="zf-dskA_traR"/>
    <property type="match status" value="1"/>
</dbReference>
<keyword evidence="3" id="KW-0863">Zinc-finger</keyword>
<reference evidence="7" key="1">
    <citation type="submission" date="2018-06" db="EMBL/GenBank/DDBJ databases">
        <authorList>
            <person name="Zhirakovskaya E."/>
        </authorList>
    </citation>
    <scope>NUCLEOTIDE SEQUENCE</scope>
</reference>
<evidence type="ECO:0000259" key="6">
    <source>
        <dbReference type="Pfam" id="PF21157"/>
    </source>
</evidence>
<accession>A0A3B1BP71</accession>
<dbReference type="InterPro" id="IPR012784">
    <property type="entry name" value="DksA_RNA_pol-bd"/>
</dbReference>
<dbReference type="PROSITE" id="PS01102">
    <property type="entry name" value="ZF_DKSA_1"/>
    <property type="match status" value="1"/>
</dbReference>
<dbReference type="InterPro" id="IPR048489">
    <property type="entry name" value="DksA_N"/>
</dbReference>
<dbReference type="SUPFAM" id="SSF109635">
    <property type="entry name" value="DnaK suppressor protein DksA, alpha-hairpin domain"/>
    <property type="match status" value="1"/>
</dbReference>
<proteinExistence type="predicted"/>
<evidence type="ECO:0000256" key="1">
    <source>
        <dbReference type="ARBA" id="ARBA00022490"/>
    </source>
</evidence>
<organism evidence="7">
    <name type="scientific">hydrothermal vent metagenome</name>
    <dbReference type="NCBI Taxonomy" id="652676"/>
    <lineage>
        <taxon>unclassified sequences</taxon>
        <taxon>metagenomes</taxon>
        <taxon>ecological metagenomes</taxon>
    </lineage>
</organism>
<gene>
    <name evidence="7" type="ORF">MNBD_NITROSPINAE01-1407</name>
</gene>
<dbReference type="EMBL" id="UOGC01000060">
    <property type="protein sequence ID" value="VAX17802.1"/>
    <property type="molecule type" value="Genomic_DNA"/>
</dbReference>
<evidence type="ECO:0000256" key="2">
    <source>
        <dbReference type="ARBA" id="ARBA00022723"/>
    </source>
</evidence>
<dbReference type="PANTHER" id="PTHR33823">
    <property type="entry name" value="RNA POLYMERASE-BINDING TRANSCRIPTION FACTOR DKSA-RELATED"/>
    <property type="match status" value="1"/>
</dbReference>
<feature type="domain" description="DnaK suppressor protein DksA N-terminal" evidence="6">
    <location>
        <begin position="7"/>
        <end position="77"/>
    </location>
</feature>
<dbReference type="GO" id="GO:0008270">
    <property type="term" value="F:zinc ion binding"/>
    <property type="evidence" value="ECO:0007669"/>
    <property type="project" value="UniProtKB-KW"/>
</dbReference>
<evidence type="ECO:0000256" key="4">
    <source>
        <dbReference type="ARBA" id="ARBA00022833"/>
    </source>
</evidence>
<dbReference type="InterPro" id="IPR037187">
    <property type="entry name" value="DnaK_N"/>
</dbReference>
<dbReference type="NCBIfam" id="TIGR02420">
    <property type="entry name" value="dksA"/>
    <property type="match status" value="1"/>
</dbReference>
<keyword evidence="1" id="KW-0963">Cytoplasm</keyword>
<protein>
    <submittedName>
        <fullName evidence="7">DksA family protein PA5536 (No Zn-finger)</fullName>
    </submittedName>
</protein>
<dbReference type="AlphaFoldDB" id="A0A3B1BP71"/>
<dbReference type="InterPro" id="IPR000962">
    <property type="entry name" value="Znf_DskA_TraR"/>
</dbReference>
<dbReference type="PROSITE" id="PS51128">
    <property type="entry name" value="ZF_DKSA_2"/>
    <property type="match status" value="1"/>
</dbReference>
<dbReference type="InterPro" id="IPR020458">
    <property type="entry name" value="Znf_DskA_TraR_CS"/>
</dbReference>
<dbReference type="SUPFAM" id="SSF57716">
    <property type="entry name" value="Glucocorticoid receptor-like (DNA-binding domain)"/>
    <property type="match status" value="1"/>
</dbReference>